<keyword evidence="2" id="KW-1185">Reference proteome</keyword>
<gene>
    <name evidence="1" type="ORF">PDIGIT_LOCUS4098</name>
</gene>
<name>A0A9W4UB82_9PLEO</name>
<sequence length="62" mass="7212">MIAFKFPQLPPATVERFALKIDDPILYRTYLIVESLSNSLVTFYCLFYTSCSSIRKFRGILI</sequence>
<accession>A0A9W4UB82</accession>
<evidence type="ECO:0000313" key="2">
    <source>
        <dbReference type="Proteomes" id="UP001152607"/>
    </source>
</evidence>
<proteinExistence type="predicted"/>
<evidence type="ECO:0000313" key="1">
    <source>
        <dbReference type="EMBL" id="CAI6329240.1"/>
    </source>
</evidence>
<dbReference type="AlphaFoldDB" id="A0A9W4UB82"/>
<reference evidence="1" key="1">
    <citation type="submission" date="2023-01" db="EMBL/GenBank/DDBJ databases">
        <authorList>
            <person name="Van Ghelder C."/>
            <person name="Rancurel C."/>
        </authorList>
    </citation>
    <scope>NUCLEOTIDE SEQUENCE</scope>
    <source>
        <strain evidence="1">CNCM I-4278</strain>
    </source>
</reference>
<organism evidence="1 2">
    <name type="scientific">Periconia digitata</name>
    <dbReference type="NCBI Taxonomy" id="1303443"/>
    <lineage>
        <taxon>Eukaryota</taxon>
        <taxon>Fungi</taxon>
        <taxon>Dikarya</taxon>
        <taxon>Ascomycota</taxon>
        <taxon>Pezizomycotina</taxon>
        <taxon>Dothideomycetes</taxon>
        <taxon>Pleosporomycetidae</taxon>
        <taxon>Pleosporales</taxon>
        <taxon>Massarineae</taxon>
        <taxon>Periconiaceae</taxon>
        <taxon>Periconia</taxon>
    </lineage>
</organism>
<dbReference type="EMBL" id="CAOQHR010000002">
    <property type="protein sequence ID" value="CAI6329240.1"/>
    <property type="molecule type" value="Genomic_DNA"/>
</dbReference>
<comment type="caution">
    <text evidence="1">The sequence shown here is derived from an EMBL/GenBank/DDBJ whole genome shotgun (WGS) entry which is preliminary data.</text>
</comment>
<dbReference type="Proteomes" id="UP001152607">
    <property type="component" value="Unassembled WGS sequence"/>
</dbReference>
<protein>
    <submittedName>
        <fullName evidence="1">Uncharacterized protein</fullName>
    </submittedName>
</protein>